<comment type="caution">
    <text evidence="2">The sequence shown here is derived from an EMBL/GenBank/DDBJ whole genome shotgun (WGS) entry which is preliminary data.</text>
</comment>
<dbReference type="EMBL" id="QGKV02001556">
    <property type="protein sequence ID" value="KAF3518217.1"/>
    <property type="molecule type" value="Genomic_DNA"/>
</dbReference>
<feature type="region of interest" description="Disordered" evidence="1">
    <location>
        <begin position="45"/>
        <end position="97"/>
    </location>
</feature>
<evidence type="ECO:0000313" key="2">
    <source>
        <dbReference type="EMBL" id="KAF3518217.1"/>
    </source>
</evidence>
<evidence type="ECO:0000313" key="3">
    <source>
        <dbReference type="Proteomes" id="UP000266723"/>
    </source>
</evidence>
<reference evidence="2 3" key="1">
    <citation type="journal article" date="2020" name="BMC Genomics">
        <title>Intraspecific diversification of the crop wild relative Brassica cretica Lam. using demographic model selection.</title>
        <authorList>
            <person name="Kioukis A."/>
            <person name="Michalopoulou V.A."/>
            <person name="Briers L."/>
            <person name="Pirintsos S."/>
            <person name="Studholme D.J."/>
            <person name="Pavlidis P."/>
            <person name="Sarris P.F."/>
        </authorList>
    </citation>
    <scope>NUCLEOTIDE SEQUENCE [LARGE SCALE GENOMIC DNA]</scope>
    <source>
        <strain evidence="3">cv. PFS-1207/04</strain>
    </source>
</reference>
<feature type="compositionally biased region" description="Basic and acidic residues" evidence="1">
    <location>
        <begin position="49"/>
        <end position="73"/>
    </location>
</feature>
<organism evidence="2 3">
    <name type="scientific">Brassica cretica</name>
    <name type="common">Mustard</name>
    <dbReference type="NCBI Taxonomy" id="69181"/>
    <lineage>
        <taxon>Eukaryota</taxon>
        <taxon>Viridiplantae</taxon>
        <taxon>Streptophyta</taxon>
        <taxon>Embryophyta</taxon>
        <taxon>Tracheophyta</taxon>
        <taxon>Spermatophyta</taxon>
        <taxon>Magnoliopsida</taxon>
        <taxon>eudicotyledons</taxon>
        <taxon>Gunneridae</taxon>
        <taxon>Pentapetalae</taxon>
        <taxon>rosids</taxon>
        <taxon>malvids</taxon>
        <taxon>Brassicales</taxon>
        <taxon>Brassicaceae</taxon>
        <taxon>Brassiceae</taxon>
        <taxon>Brassica</taxon>
    </lineage>
</organism>
<keyword evidence="3" id="KW-1185">Reference proteome</keyword>
<accession>A0ABQ7AVM9</accession>
<gene>
    <name evidence="2" type="ORF">DY000_02063323</name>
</gene>
<dbReference type="Proteomes" id="UP000266723">
    <property type="component" value="Unassembled WGS sequence"/>
</dbReference>
<proteinExistence type="predicted"/>
<protein>
    <submittedName>
        <fullName evidence="2">Uncharacterized protein</fullName>
    </submittedName>
</protein>
<dbReference type="PANTHER" id="PTHR43367">
    <property type="match status" value="1"/>
</dbReference>
<sequence>MAKEIAFDVTGNKISNSNGDTFILLIDHDIASISPLTSMLQQLSHKGLRHPELTLREGYGEEERERDLDGLETEREEDLELDRDDDLETEGERRPRL</sequence>
<feature type="compositionally biased region" description="Acidic residues" evidence="1">
    <location>
        <begin position="74"/>
        <end position="89"/>
    </location>
</feature>
<dbReference type="PANTHER" id="PTHR43367:SF1">
    <property type="entry name" value="TWO-COMPONENT RESPONSE REGULATOR-LIKE APRR6-RELATED"/>
    <property type="match status" value="1"/>
</dbReference>
<evidence type="ECO:0000256" key="1">
    <source>
        <dbReference type="SAM" id="MobiDB-lite"/>
    </source>
</evidence>
<name>A0ABQ7AVM9_BRACR</name>